<dbReference type="EMBL" id="CP000360">
    <property type="protein sequence ID" value="ABF40027.1"/>
    <property type="molecule type" value="Genomic_DNA"/>
</dbReference>
<dbReference type="EnsemblBacteria" id="ABF40027">
    <property type="protein sequence ID" value="ABF40027"/>
    <property type="gene ID" value="Acid345_1024"/>
</dbReference>
<accession>Q1ISX3</accession>
<reference evidence="2 3" key="1">
    <citation type="journal article" date="2009" name="Appl. Environ. Microbiol.">
        <title>Three genomes from the phylum Acidobacteria provide insight into the lifestyles of these microorganisms in soils.</title>
        <authorList>
            <person name="Ward N.L."/>
            <person name="Challacombe J.F."/>
            <person name="Janssen P.H."/>
            <person name="Henrissat B."/>
            <person name="Coutinho P.M."/>
            <person name="Wu M."/>
            <person name="Xie G."/>
            <person name="Haft D.H."/>
            <person name="Sait M."/>
            <person name="Badger J."/>
            <person name="Barabote R.D."/>
            <person name="Bradley B."/>
            <person name="Brettin T.S."/>
            <person name="Brinkac L.M."/>
            <person name="Bruce D."/>
            <person name="Creasy T."/>
            <person name="Daugherty S.C."/>
            <person name="Davidsen T.M."/>
            <person name="DeBoy R.T."/>
            <person name="Detter J.C."/>
            <person name="Dodson R.J."/>
            <person name="Durkin A.S."/>
            <person name="Ganapathy A."/>
            <person name="Gwinn-Giglio M."/>
            <person name="Han C.S."/>
            <person name="Khouri H."/>
            <person name="Kiss H."/>
            <person name="Kothari S.P."/>
            <person name="Madupu R."/>
            <person name="Nelson K.E."/>
            <person name="Nelson W.C."/>
            <person name="Paulsen I."/>
            <person name="Penn K."/>
            <person name="Ren Q."/>
            <person name="Rosovitz M.J."/>
            <person name="Selengut J.D."/>
            <person name="Shrivastava S."/>
            <person name="Sullivan S.A."/>
            <person name="Tapia R."/>
            <person name="Thompson L.S."/>
            <person name="Watkins K.L."/>
            <person name="Yang Q."/>
            <person name="Yu C."/>
            <person name="Zafar N."/>
            <person name="Zhou L."/>
            <person name="Kuske C.R."/>
        </authorList>
    </citation>
    <scope>NUCLEOTIDE SEQUENCE [LARGE SCALE GENOMIC DNA]</scope>
    <source>
        <strain evidence="2 3">Ellin345</strain>
    </source>
</reference>
<dbReference type="RefSeq" id="WP_011521829.1">
    <property type="nucleotide sequence ID" value="NC_008009.1"/>
</dbReference>
<feature type="region of interest" description="Disordered" evidence="1">
    <location>
        <begin position="67"/>
        <end position="125"/>
    </location>
</feature>
<protein>
    <submittedName>
        <fullName evidence="2">Uncharacterized protein</fullName>
    </submittedName>
</protein>
<dbReference type="Proteomes" id="UP000002432">
    <property type="component" value="Chromosome"/>
</dbReference>
<name>Q1ISX3_KORVE</name>
<organism evidence="2 3">
    <name type="scientific">Koribacter versatilis (strain Ellin345)</name>
    <dbReference type="NCBI Taxonomy" id="204669"/>
    <lineage>
        <taxon>Bacteria</taxon>
        <taxon>Pseudomonadati</taxon>
        <taxon>Acidobacteriota</taxon>
        <taxon>Terriglobia</taxon>
        <taxon>Terriglobales</taxon>
        <taxon>Candidatus Korobacteraceae</taxon>
        <taxon>Candidatus Korobacter</taxon>
    </lineage>
</organism>
<evidence type="ECO:0000256" key="1">
    <source>
        <dbReference type="SAM" id="MobiDB-lite"/>
    </source>
</evidence>
<dbReference type="KEGG" id="aba:Acid345_1024"/>
<keyword evidence="3" id="KW-1185">Reference proteome</keyword>
<evidence type="ECO:0000313" key="3">
    <source>
        <dbReference type="Proteomes" id="UP000002432"/>
    </source>
</evidence>
<evidence type="ECO:0000313" key="2">
    <source>
        <dbReference type="EMBL" id="ABF40027.1"/>
    </source>
</evidence>
<feature type="compositionally biased region" description="Basic and acidic residues" evidence="1">
    <location>
        <begin position="115"/>
        <end position="125"/>
    </location>
</feature>
<sequence length="125" mass="14151">MTRFVTYDAEVAARLAQAVGVHRVELRDVHPHSSKINPALIDAIRHSHRCGIMMPSSDEQVLMISVTDDAETEPVRTSKKRKKHTQDHEIKEVGTQPSGFLGLQDEPVFSEEPEDPPRSLWKQDE</sequence>
<dbReference type="AlphaFoldDB" id="Q1ISX3"/>
<proteinExistence type="predicted"/>
<gene>
    <name evidence="2" type="ordered locus">Acid345_1024</name>
</gene>
<dbReference type="HOGENOM" id="CLU_1989697_0_0_0"/>